<dbReference type="GO" id="GO:0015159">
    <property type="term" value="F:polysaccharide transmembrane transporter activity"/>
    <property type="evidence" value="ECO:0007669"/>
    <property type="project" value="InterPro"/>
</dbReference>
<dbReference type="GO" id="GO:0009279">
    <property type="term" value="C:cell outer membrane"/>
    <property type="evidence" value="ECO:0007669"/>
    <property type="project" value="UniProtKB-SubCell"/>
</dbReference>
<evidence type="ECO:0008006" key="23">
    <source>
        <dbReference type="Google" id="ProtNLM"/>
    </source>
</evidence>
<evidence type="ECO:0000256" key="12">
    <source>
        <dbReference type="ARBA" id="ARBA00023139"/>
    </source>
</evidence>
<evidence type="ECO:0000256" key="4">
    <source>
        <dbReference type="ARBA" id="ARBA00022452"/>
    </source>
</evidence>
<feature type="chain" id="PRO_5016444739" description="Sugar ABC transporter substrate-binding protein" evidence="15">
    <location>
        <begin position="22"/>
        <end position="1264"/>
    </location>
</feature>
<dbReference type="GO" id="GO:0015288">
    <property type="term" value="F:porin activity"/>
    <property type="evidence" value="ECO:0007669"/>
    <property type="project" value="UniProtKB-KW"/>
</dbReference>
<keyword evidence="22" id="KW-1185">Reference proteome</keyword>
<gene>
    <name evidence="19" type="ORF">DGG96_10325</name>
    <name evidence="20" type="ORF">ELY20_11890</name>
</gene>
<comment type="subcellular location">
    <subcellularLocation>
        <location evidence="1">Cell outer membrane</location>
        <topology evidence="1">Multi-pass membrane protein</topology>
    </subcellularLocation>
</comment>
<evidence type="ECO:0000256" key="7">
    <source>
        <dbReference type="ARBA" id="ARBA00022729"/>
    </source>
</evidence>
<evidence type="ECO:0000256" key="1">
    <source>
        <dbReference type="ARBA" id="ARBA00004571"/>
    </source>
</evidence>
<evidence type="ECO:0000313" key="22">
    <source>
        <dbReference type="Proteomes" id="UP000287374"/>
    </source>
</evidence>
<dbReference type="Proteomes" id="UP000287374">
    <property type="component" value="Unassembled WGS sequence"/>
</dbReference>
<dbReference type="EMBL" id="QHJG01000015">
    <property type="protein sequence ID" value="PWY55680.1"/>
    <property type="molecule type" value="Genomic_DNA"/>
</dbReference>
<comment type="similarity">
    <text evidence="2">Belongs to the BexD/CtrA/VexA family.</text>
</comment>
<dbReference type="AlphaFoldDB" id="A0A317U5N2"/>
<dbReference type="OrthoDB" id="9808948at2"/>
<dbReference type="GO" id="GO:0046930">
    <property type="term" value="C:pore complex"/>
    <property type="evidence" value="ECO:0007669"/>
    <property type="project" value="UniProtKB-KW"/>
</dbReference>
<accession>A0A317U5N2</accession>
<evidence type="ECO:0000256" key="9">
    <source>
        <dbReference type="ARBA" id="ARBA00023065"/>
    </source>
</evidence>
<dbReference type="Pfam" id="PF22461">
    <property type="entry name" value="SLBB_2"/>
    <property type="match status" value="2"/>
</dbReference>
<evidence type="ECO:0000256" key="2">
    <source>
        <dbReference type="ARBA" id="ARBA00009450"/>
    </source>
</evidence>
<evidence type="ECO:0000256" key="14">
    <source>
        <dbReference type="ARBA" id="ARBA00023288"/>
    </source>
</evidence>
<evidence type="ECO:0000256" key="11">
    <source>
        <dbReference type="ARBA" id="ARBA00023136"/>
    </source>
</evidence>
<feature type="domain" description="Soluble ligand binding" evidence="17">
    <location>
        <begin position="1056"/>
        <end position="1099"/>
    </location>
</feature>
<feature type="domain" description="Soluble ligand binding" evidence="17">
    <location>
        <begin position="853"/>
        <end position="905"/>
    </location>
</feature>
<keyword evidence="10" id="KW-0626">Porin</keyword>
<evidence type="ECO:0000259" key="18">
    <source>
        <dbReference type="Pfam" id="PF22461"/>
    </source>
</evidence>
<dbReference type="InterPro" id="IPR049712">
    <property type="entry name" value="Poly_export"/>
</dbReference>
<keyword evidence="6" id="KW-0812">Transmembrane</keyword>
<dbReference type="PANTHER" id="PTHR33619">
    <property type="entry name" value="POLYSACCHARIDE EXPORT PROTEIN GFCE-RELATED"/>
    <property type="match status" value="1"/>
</dbReference>
<feature type="domain" description="Polysaccharide export protein N-terminal" evidence="16">
    <location>
        <begin position="23"/>
        <end position="88"/>
    </location>
</feature>
<feature type="domain" description="SLBB" evidence="18">
    <location>
        <begin position="574"/>
        <end position="651"/>
    </location>
</feature>
<evidence type="ECO:0000256" key="6">
    <source>
        <dbReference type="ARBA" id="ARBA00022692"/>
    </source>
</evidence>
<evidence type="ECO:0000256" key="10">
    <source>
        <dbReference type="ARBA" id="ARBA00023114"/>
    </source>
</evidence>
<evidence type="ECO:0000256" key="15">
    <source>
        <dbReference type="SAM" id="SignalP"/>
    </source>
</evidence>
<keyword evidence="11" id="KW-0472">Membrane</keyword>
<evidence type="ECO:0000256" key="8">
    <source>
        <dbReference type="ARBA" id="ARBA00023047"/>
    </source>
</evidence>
<feature type="domain" description="Soluble ligand binding" evidence="17">
    <location>
        <begin position="210"/>
        <end position="252"/>
    </location>
</feature>
<dbReference type="Gene3D" id="3.10.560.10">
    <property type="entry name" value="Outer membrane lipoprotein wza domain like"/>
    <property type="match status" value="12"/>
</dbReference>
<keyword evidence="3" id="KW-0813">Transport</keyword>
<dbReference type="InterPro" id="IPR003715">
    <property type="entry name" value="Poly_export_N"/>
</dbReference>
<sequence length="1264" mass="137944">MTKRLIRYLLLFCLSITTVFAAEADEQLYPGNLLGFSLYGNATLSKEVRIDPQGHIQLPDVGQFNCQGQTLSSLRLLVVNKLRTIYKNANDLSISRKSDEIYVQVLGMVQNPGQYLVPANANIQIAIRKAGDLLDGAQMNQIQLRRNGKVTVIDYKKYLDSGNNSILRSLRASDEIFVPSSQLVSNVKVDNRYLVPKQDIDVATLKDSIKIFGAVTKPGVYAYNSQFSVLDYLLKAGGTTYLADTTQIKIINNATASVFNMSEYLNTGNKKLIPALSGGATIFIPQTSETAKPGSTTIYVMGQVQKPGTYELGKNATFMDAVANAGGPDQYAETRKIRIIHNDGTTEDFDLQAFTEGLTAAKLPVLHLGDVIYFPIKADLNEKSWLNTAPNRAIKIIGAVQKPGRYDWADEMSIMDLISNVGGPTKDADTAHIRIVSNDSNVAPVEFNLKQMIATGIGAKGLPKLKAGDTVVVPELASTPLNINQSVKILGEVFKPGAYTYNPKYNVVDYLLLAGGITHYAAPEQVKVLDHETSVVFNLKDYLETAKSSHIPIINKGATIFVPVATSQMQAGAQTVYVMGQVQKPGAYELLKSSTFMDAIANAGGPDNYAETRKIRIIHTNGTVSFFDMQAFTDGLSSAKLPILQAGDVIYFPLKTDLNEKSWLHIAPKRAIKVMGAVERPGRYEWADEMSILDLMANVGGPTQNADTANVKIIGNDNTKPPLVFNLKKALAKGVGAEGLPELKGGYTVFVPEMDTIPLDMKKAIKIFGEVFKPGAYAYNPKYSPVDYLLLAGGPTHYAAPDQIKIIDDKASVTFNLKEYMDSGKSKNMPPISIGATIFVPVVTEQVKSGQPVVYVMGQVQKPGAYELGKKSTFLDALANAGGPDQYADPSKIRIIRKNGGIVVFDMQAYVEGLPKKTLPNIEAGDVIYVPQKSAEEERGWLSLAPGRAVKVMGAVKQPGRFEWSDEMSLIDLLAHAGGPTDHADIANIRIISNEHDKKGRLITKRFDLRKFSEKGGELSSVPVIKAGYTIQVPELPQSPIDNKAMWTQIDKKNSIYIFGEVGKPGRYKFSNQLNFLDILSAADGPTPKADLRDVHVIDRQGIYPQVVHVNLALYFQTGDSELIPKVLPGDAIYLPPKSNDAVEINTKHVVKVLGEVKNPGRYRFTSDLTILDLLAAAGGPTNSALVSKILIVNMGTGLEAKASVFDLLKFSKTGDIRMLPAIREGDVIYVPNNDEDYRKQFTQFLQNVANVALVIYSLGSLKL</sequence>
<dbReference type="InterPro" id="IPR054765">
    <property type="entry name" value="SLBB_dom"/>
</dbReference>
<proteinExistence type="inferred from homology"/>
<keyword evidence="5" id="KW-0762">Sugar transport</keyword>
<dbReference type="GO" id="GO:0006811">
    <property type="term" value="P:monoatomic ion transport"/>
    <property type="evidence" value="ECO:0007669"/>
    <property type="project" value="UniProtKB-KW"/>
</dbReference>
<dbReference type="RefSeq" id="WP_110142588.1">
    <property type="nucleotide sequence ID" value="NZ_QHJG01000015.1"/>
</dbReference>
<reference evidence="19 21" key="1">
    <citation type="submission" date="2018-05" db="EMBL/GenBank/DDBJ databases">
        <title>Legionella qingyii sp.nov., whole genome shotgun sequence.</title>
        <authorList>
            <person name="Wu H."/>
            <person name="Zhu Q."/>
            <person name="Hu C."/>
        </authorList>
    </citation>
    <scope>NUCLEOTIDE SEQUENCE [LARGE SCALE GENOMIC DNA]</scope>
    <source>
        <strain evidence="19 21">HEB18</strain>
    </source>
</reference>
<organism evidence="19 21">
    <name type="scientific">Legionella qingyii</name>
    <dbReference type="NCBI Taxonomy" id="2184757"/>
    <lineage>
        <taxon>Bacteria</taxon>
        <taxon>Pseudomonadati</taxon>
        <taxon>Pseudomonadota</taxon>
        <taxon>Gammaproteobacteria</taxon>
        <taxon>Legionellales</taxon>
        <taxon>Legionellaceae</taxon>
        <taxon>Legionella</taxon>
    </lineage>
</organism>
<feature type="domain" description="Soluble ligand binding" evidence="17">
    <location>
        <begin position="1150"/>
        <end position="1193"/>
    </location>
</feature>
<dbReference type="Pfam" id="PF10531">
    <property type="entry name" value="SLBB"/>
    <property type="match status" value="9"/>
</dbReference>
<feature type="domain" description="SLBB" evidence="18">
    <location>
        <begin position="298"/>
        <end position="373"/>
    </location>
</feature>
<feature type="signal peptide" evidence="15">
    <location>
        <begin position="1"/>
        <end position="21"/>
    </location>
</feature>
<comment type="caution">
    <text evidence="19">The sequence shown here is derived from an EMBL/GenBank/DDBJ whole genome shotgun (WGS) entry which is preliminary data.</text>
</comment>
<dbReference type="PANTHER" id="PTHR33619:SF3">
    <property type="entry name" value="POLYSACCHARIDE EXPORT PROTEIN GFCE-RELATED"/>
    <property type="match status" value="1"/>
</dbReference>
<keyword evidence="12" id="KW-0564">Palmitate</keyword>
<evidence type="ECO:0000313" key="21">
    <source>
        <dbReference type="Proteomes" id="UP000247152"/>
    </source>
</evidence>
<evidence type="ECO:0000313" key="20">
    <source>
        <dbReference type="EMBL" id="RUR21652.1"/>
    </source>
</evidence>
<feature type="domain" description="Soluble ligand binding" evidence="17">
    <location>
        <begin position="487"/>
        <end position="528"/>
    </location>
</feature>
<keyword evidence="8" id="KW-0625">Polysaccharide transport</keyword>
<evidence type="ECO:0000256" key="13">
    <source>
        <dbReference type="ARBA" id="ARBA00023237"/>
    </source>
</evidence>
<feature type="domain" description="Soluble ligand binding" evidence="17">
    <location>
        <begin position="950"/>
        <end position="992"/>
    </location>
</feature>
<protein>
    <recommendedName>
        <fullName evidence="23">Sugar ABC transporter substrate-binding protein</fullName>
    </recommendedName>
</protein>
<feature type="domain" description="Soluble ligand binding" evidence="17">
    <location>
        <begin position="396"/>
        <end position="437"/>
    </location>
</feature>
<feature type="domain" description="Soluble ligand binding" evidence="17">
    <location>
        <begin position="102"/>
        <end position="154"/>
    </location>
</feature>
<name>A0A317U5N2_9GAMM</name>
<keyword evidence="14" id="KW-0449">Lipoprotein</keyword>
<evidence type="ECO:0000256" key="5">
    <source>
        <dbReference type="ARBA" id="ARBA00022597"/>
    </source>
</evidence>
<evidence type="ECO:0000313" key="19">
    <source>
        <dbReference type="EMBL" id="PWY55680.1"/>
    </source>
</evidence>
<keyword evidence="13" id="KW-0998">Cell outer membrane</keyword>
<dbReference type="Pfam" id="PF02563">
    <property type="entry name" value="Poly_export"/>
    <property type="match status" value="1"/>
</dbReference>
<dbReference type="Proteomes" id="UP000247152">
    <property type="component" value="Unassembled WGS sequence"/>
</dbReference>
<dbReference type="InterPro" id="IPR019554">
    <property type="entry name" value="Soluble_ligand-bd"/>
</dbReference>
<evidence type="ECO:0000259" key="16">
    <source>
        <dbReference type="Pfam" id="PF02563"/>
    </source>
</evidence>
<keyword evidence="4" id="KW-1134">Transmembrane beta strand</keyword>
<evidence type="ECO:0000256" key="3">
    <source>
        <dbReference type="ARBA" id="ARBA00022448"/>
    </source>
</evidence>
<keyword evidence="7 15" id="KW-0732">Signal</keyword>
<feature type="domain" description="Soluble ligand binding" evidence="17">
    <location>
        <begin position="673"/>
        <end position="714"/>
    </location>
</feature>
<reference evidence="20 22" key="2">
    <citation type="submission" date="2018-12" db="EMBL/GenBank/DDBJ databases">
        <title>Legionella sp,whole genome shotgun sequence.</title>
        <authorList>
            <person name="Wu H."/>
        </authorList>
    </citation>
    <scope>NUCLEOTIDE SEQUENCE [LARGE SCALE GENOMIC DNA]</scope>
    <source>
        <strain evidence="20">Km489</strain>
        <strain evidence="22">km489</strain>
    </source>
</reference>
<keyword evidence="9" id="KW-0406">Ion transport</keyword>
<dbReference type="EMBL" id="RZGX01000015">
    <property type="protein sequence ID" value="RUR21652.1"/>
    <property type="molecule type" value="Genomic_DNA"/>
</dbReference>
<evidence type="ECO:0000259" key="17">
    <source>
        <dbReference type="Pfam" id="PF10531"/>
    </source>
</evidence>